<keyword evidence="1" id="KW-0812">Transmembrane</keyword>
<evidence type="ECO:0000313" key="3">
    <source>
        <dbReference type="Proteomes" id="UP000199600"/>
    </source>
</evidence>
<protein>
    <recommendedName>
        <fullName evidence="4">Transmembrane protein</fullName>
    </recommendedName>
</protein>
<gene>
    <name evidence="2" type="ORF">PROAA_430005</name>
</gene>
<dbReference type="Proteomes" id="UP000199600">
    <property type="component" value="Unassembled WGS sequence"/>
</dbReference>
<keyword evidence="1" id="KW-1133">Transmembrane helix</keyword>
<dbReference type="RefSeq" id="WP_186411961.1">
    <property type="nucleotide sequence ID" value="NZ_FLQY01000344.1"/>
</dbReference>
<organism evidence="2 3">
    <name type="scientific">Candidatus Propionivibrio aalborgensis</name>
    <dbReference type="NCBI Taxonomy" id="1860101"/>
    <lineage>
        <taxon>Bacteria</taxon>
        <taxon>Pseudomonadati</taxon>
        <taxon>Pseudomonadota</taxon>
        <taxon>Betaproteobacteria</taxon>
        <taxon>Rhodocyclales</taxon>
        <taxon>Rhodocyclaceae</taxon>
        <taxon>Propionivibrio</taxon>
    </lineage>
</organism>
<keyword evidence="1" id="KW-0472">Membrane</keyword>
<evidence type="ECO:0008006" key="4">
    <source>
        <dbReference type="Google" id="ProtNLM"/>
    </source>
</evidence>
<proteinExistence type="predicted"/>
<sequence>MDNWITRIAAALCTAGSTGLFWMFGVFIAVPWREGRMLALTKTELQVVGIPLVIGFAVAWGALHIFAISDRAANPKVYATIRWVVILIAIAAVIGGKAWTDARIA</sequence>
<evidence type="ECO:0000313" key="2">
    <source>
        <dbReference type="EMBL" id="SBT10368.1"/>
    </source>
</evidence>
<dbReference type="AlphaFoldDB" id="A0A1A8Y1W9"/>
<reference evidence="2 3" key="1">
    <citation type="submission" date="2016-06" db="EMBL/GenBank/DDBJ databases">
        <authorList>
            <person name="Kjaerup R.B."/>
            <person name="Dalgaard T.S."/>
            <person name="Juul-Madsen H.R."/>
        </authorList>
    </citation>
    <scope>NUCLEOTIDE SEQUENCE [LARGE SCALE GENOMIC DNA]</scope>
    <source>
        <strain evidence="2">2</strain>
    </source>
</reference>
<feature type="transmembrane region" description="Helical" evidence="1">
    <location>
        <begin position="50"/>
        <end position="68"/>
    </location>
</feature>
<evidence type="ECO:0000256" key="1">
    <source>
        <dbReference type="SAM" id="Phobius"/>
    </source>
</evidence>
<keyword evidence="3" id="KW-1185">Reference proteome</keyword>
<name>A0A1A8Y1W9_9RHOO</name>
<feature type="transmembrane region" description="Helical" evidence="1">
    <location>
        <begin position="7"/>
        <end position="30"/>
    </location>
</feature>
<accession>A0A1A8Y1W9</accession>
<dbReference type="EMBL" id="FLQY01000344">
    <property type="protein sequence ID" value="SBT10368.1"/>
    <property type="molecule type" value="Genomic_DNA"/>
</dbReference>
<feature type="transmembrane region" description="Helical" evidence="1">
    <location>
        <begin position="80"/>
        <end position="99"/>
    </location>
</feature>